<evidence type="ECO:0000313" key="2">
    <source>
        <dbReference type="EMBL" id="MPD04498.1"/>
    </source>
</evidence>
<proteinExistence type="predicted"/>
<accession>A0A5B7KGR9</accession>
<protein>
    <submittedName>
        <fullName evidence="2">Uncharacterized protein</fullName>
    </submittedName>
</protein>
<dbReference type="Proteomes" id="UP000324222">
    <property type="component" value="Unassembled WGS sequence"/>
</dbReference>
<evidence type="ECO:0000256" key="1">
    <source>
        <dbReference type="SAM" id="MobiDB-lite"/>
    </source>
</evidence>
<feature type="region of interest" description="Disordered" evidence="1">
    <location>
        <begin position="78"/>
        <end position="118"/>
    </location>
</feature>
<feature type="region of interest" description="Disordered" evidence="1">
    <location>
        <begin position="9"/>
        <end position="34"/>
    </location>
</feature>
<organism evidence="2 3">
    <name type="scientific">Portunus trituberculatus</name>
    <name type="common">Swimming crab</name>
    <name type="synonym">Neptunus trituberculatus</name>
    <dbReference type="NCBI Taxonomy" id="210409"/>
    <lineage>
        <taxon>Eukaryota</taxon>
        <taxon>Metazoa</taxon>
        <taxon>Ecdysozoa</taxon>
        <taxon>Arthropoda</taxon>
        <taxon>Crustacea</taxon>
        <taxon>Multicrustacea</taxon>
        <taxon>Malacostraca</taxon>
        <taxon>Eumalacostraca</taxon>
        <taxon>Eucarida</taxon>
        <taxon>Decapoda</taxon>
        <taxon>Pleocyemata</taxon>
        <taxon>Brachyura</taxon>
        <taxon>Eubrachyura</taxon>
        <taxon>Portunoidea</taxon>
        <taxon>Portunidae</taxon>
        <taxon>Portuninae</taxon>
        <taxon>Portunus</taxon>
    </lineage>
</organism>
<name>A0A5B7KGR9_PORTR</name>
<feature type="compositionally biased region" description="Polar residues" evidence="1">
    <location>
        <begin position="78"/>
        <end position="111"/>
    </location>
</feature>
<reference evidence="2 3" key="1">
    <citation type="submission" date="2019-05" db="EMBL/GenBank/DDBJ databases">
        <title>Another draft genome of Portunus trituberculatus and its Hox gene families provides insights of decapod evolution.</title>
        <authorList>
            <person name="Jeong J.-H."/>
            <person name="Song I."/>
            <person name="Kim S."/>
            <person name="Choi T."/>
            <person name="Kim D."/>
            <person name="Ryu S."/>
            <person name="Kim W."/>
        </authorList>
    </citation>
    <scope>NUCLEOTIDE SEQUENCE [LARGE SCALE GENOMIC DNA]</scope>
    <source>
        <tissue evidence="2">Muscle</tissue>
    </source>
</reference>
<sequence>MVVVVLAENGASDPSRRLSPARPHLHPGTGEGNGRGGMCLTCKYKCWAENDPLPAPSLHPIPLMLFFAKAQHSQALHSPSSCTCKARPANTTGSTNSSNPLLRSPSIQSPNGAGPAMG</sequence>
<evidence type="ECO:0000313" key="3">
    <source>
        <dbReference type="Proteomes" id="UP000324222"/>
    </source>
</evidence>
<dbReference type="EMBL" id="VSRR010141326">
    <property type="protein sequence ID" value="MPD04498.1"/>
    <property type="molecule type" value="Genomic_DNA"/>
</dbReference>
<keyword evidence="3" id="KW-1185">Reference proteome</keyword>
<gene>
    <name evidence="2" type="ORF">E2C01_100191</name>
</gene>
<dbReference type="AlphaFoldDB" id="A0A5B7KGR9"/>
<comment type="caution">
    <text evidence="2">The sequence shown here is derived from an EMBL/GenBank/DDBJ whole genome shotgun (WGS) entry which is preliminary data.</text>
</comment>